<feature type="non-terminal residue" evidence="2">
    <location>
        <position position="582"/>
    </location>
</feature>
<evidence type="ECO:0000313" key="2">
    <source>
        <dbReference type="EMBL" id="SVA88394.1"/>
    </source>
</evidence>
<reference evidence="2" key="1">
    <citation type="submission" date="2018-05" db="EMBL/GenBank/DDBJ databases">
        <authorList>
            <person name="Lanie J.A."/>
            <person name="Ng W.-L."/>
            <person name="Kazmierczak K.M."/>
            <person name="Andrzejewski T.M."/>
            <person name="Davidsen T.M."/>
            <person name="Wayne K.J."/>
            <person name="Tettelin H."/>
            <person name="Glass J.I."/>
            <person name="Rusch D."/>
            <person name="Podicherti R."/>
            <person name="Tsui H.-C.T."/>
            <person name="Winkler M.E."/>
        </authorList>
    </citation>
    <scope>NUCLEOTIDE SEQUENCE</scope>
</reference>
<name>A0A381ZGZ3_9ZZZZ</name>
<organism evidence="2">
    <name type="scientific">marine metagenome</name>
    <dbReference type="NCBI Taxonomy" id="408172"/>
    <lineage>
        <taxon>unclassified sequences</taxon>
        <taxon>metagenomes</taxon>
        <taxon>ecological metagenomes</taxon>
    </lineage>
</organism>
<dbReference type="EMBL" id="UINC01021249">
    <property type="protein sequence ID" value="SVA88394.1"/>
    <property type="molecule type" value="Genomic_DNA"/>
</dbReference>
<sequence>VIFDQNELTLWENEAIAMANHSTRSWEATVEFVSSSTQVAKHLSFSSFLQWARSGSYLTKDSATLGAAYFRVGPEAVKHIQPNNLSRWAALGRSLYKGTWKSSTLSVSFFDLSPSLLKALPFPDLETFTNLIESLSARSYDLAGECLTIGNAVLGSMGRERSLFLVLWQTLSENSWRDIKGVLETYESSVSGIAEPLRNKFLRLANLLAMHGAKDTPRFLAQGGSAIGTLTIVEQEHVLDLCERLLSHSPISVAAFLNNLTLVINKVSMPQLDFWFDHGIGVLSENPEGGLAYFKLESKTSEQMLEGLSSSTALEGITHLLHLYCSALSGSDIEVKESSNLAEKGLGWVSADIATTEGRNVYLPAMVDIFPTKKGNFDWYKVVSTHQTARLEFGSFDFSYDRPSTQFNDLRAPRTLTSSSFAVEEEQWITEIGHYFSQFDNRRIALDLFTTFEDTRLGFLIKYDYPGIKSSYASIQKHAVSLRPEIKTLPLQQAVMEILVQFSLDEYTNLRVPRKYSKAIRVLAKLQRCLLDPIAKIEDTAESALRAYKIIAKIPNEPDDDWKEEDFDSDDQFSDDELSEII</sequence>
<feature type="region of interest" description="Disordered" evidence="1">
    <location>
        <begin position="557"/>
        <end position="582"/>
    </location>
</feature>
<evidence type="ECO:0000256" key="1">
    <source>
        <dbReference type="SAM" id="MobiDB-lite"/>
    </source>
</evidence>
<dbReference type="AlphaFoldDB" id="A0A381ZGZ3"/>
<protein>
    <submittedName>
        <fullName evidence="2">Uncharacterized protein</fullName>
    </submittedName>
</protein>
<feature type="non-terminal residue" evidence="2">
    <location>
        <position position="1"/>
    </location>
</feature>
<gene>
    <name evidence="2" type="ORF">METZ01_LOCUS141248</name>
</gene>
<proteinExistence type="predicted"/>
<accession>A0A381ZGZ3</accession>